<gene>
    <name evidence="1" type="ORF">EDD29_2547</name>
</gene>
<organism evidence="1 2">
    <name type="scientific">Actinocorallia herbida</name>
    <dbReference type="NCBI Taxonomy" id="58109"/>
    <lineage>
        <taxon>Bacteria</taxon>
        <taxon>Bacillati</taxon>
        <taxon>Actinomycetota</taxon>
        <taxon>Actinomycetes</taxon>
        <taxon>Streptosporangiales</taxon>
        <taxon>Thermomonosporaceae</taxon>
        <taxon>Actinocorallia</taxon>
    </lineage>
</organism>
<dbReference type="EMBL" id="RJKE01000001">
    <property type="protein sequence ID" value="ROO85012.1"/>
    <property type="molecule type" value="Genomic_DNA"/>
</dbReference>
<accession>A0A3N1CUP1</accession>
<dbReference type="RefSeq" id="WP_170201221.1">
    <property type="nucleotide sequence ID" value="NZ_RJKE01000001.1"/>
</dbReference>
<dbReference type="Proteomes" id="UP000272400">
    <property type="component" value="Unassembled WGS sequence"/>
</dbReference>
<proteinExistence type="predicted"/>
<evidence type="ECO:0000313" key="2">
    <source>
        <dbReference type="Proteomes" id="UP000272400"/>
    </source>
</evidence>
<name>A0A3N1CUP1_9ACTN</name>
<dbReference type="AlphaFoldDB" id="A0A3N1CUP1"/>
<protein>
    <recommendedName>
        <fullName evidence="3">Tetratricopeptide repeat protein</fullName>
    </recommendedName>
</protein>
<evidence type="ECO:0000313" key="1">
    <source>
        <dbReference type="EMBL" id="ROO85012.1"/>
    </source>
</evidence>
<evidence type="ECO:0008006" key="3">
    <source>
        <dbReference type="Google" id="ProtNLM"/>
    </source>
</evidence>
<sequence length="128" mass="13326">MGNTLQIIAELLVEAADVPCDPSALLPSVEAMLAHSARAGSSRGMTPSLVYRSEHSCSGGHLADSVDDGRQAWEIGQHAETGISRTFLANVLLKALTARGEYGEAAELLGQVRATHVPGVTPSIYATG</sequence>
<reference evidence="1 2" key="1">
    <citation type="submission" date="2018-11" db="EMBL/GenBank/DDBJ databases">
        <title>Sequencing the genomes of 1000 actinobacteria strains.</title>
        <authorList>
            <person name="Klenk H.-P."/>
        </authorList>
    </citation>
    <scope>NUCLEOTIDE SEQUENCE [LARGE SCALE GENOMIC DNA]</scope>
    <source>
        <strain evidence="1 2">DSM 44254</strain>
    </source>
</reference>
<comment type="caution">
    <text evidence="1">The sequence shown here is derived from an EMBL/GenBank/DDBJ whole genome shotgun (WGS) entry which is preliminary data.</text>
</comment>
<keyword evidence="2" id="KW-1185">Reference proteome</keyword>